<evidence type="ECO:0000313" key="3">
    <source>
        <dbReference type="Proteomes" id="UP001476950"/>
    </source>
</evidence>
<gene>
    <name evidence="2" type="ORF">NDI38_30935</name>
</gene>
<reference evidence="2 3" key="1">
    <citation type="submission" date="2022-04" db="EMBL/GenBank/DDBJ databases">
        <title>Positive selection, recombination, and allopatry shape intraspecific diversity of widespread and dominant cyanobacteria.</title>
        <authorList>
            <person name="Wei J."/>
            <person name="Shu W."/>
            <person name="Hu C."/>
        </authorList>
    </citation>
    <scope>NUCLEOTIDE SEQUENCE [LARGE SCALE GENOMIC DNA]</scope>
    <source>
        <strain evidence="2 3">AS-A4</strain>
    </source>
</reference>
<comment type="caution">
    <text evidence="2">The sequence shown here is derived from an EMBL/GenBank/DDBJ whole genome shotgun (WGS) entry which is preliminary data.</text>
</comment>
<dbReference type="RefSeq" id="WP_190449678.1">
    <property type="nucleotide sequence ID" value="NZ_JAMPLM010000092.1"/>
</dbReference>
<evidence type="ECO:0000313" key="2">
    <source>
        <dbReference type="EMBL" id="MEP1062794.1"/>
    </source>
</evidence>
<feature type="region of interest" description="Disordered" evidence="1">
    <location>
        <begin position="1"/>
        <end position="25"/>
    </location>
</feature>
<evidence type="ECO:0000256" key="1">
    <source>
        <dbReference type="SAM" id="MobiDB-lite"/>
    </source>
</evidence>
<dbReference type="Pfam" id="PF11369">
    <property type="entry name" value="DUF3160"/>
    <property type="match status" value="1"/>
</dbReference>
<organism evidence="2 3">
    <name type="scientific">Stenomitos frigidus AS-A4</name>
    <dbReference type="NCBI Taxonomy" id="2933935"/>
    <lineage>
        <taxon>Bacteria</taxon>
        <taxon>Bacillati</taxon>
        <taxon>Cyanobacteriota</taxon>
        <taxon>Cyanophyceae</taxon>
        <taxon>Leptolyngbyales</taxon>
        <taxon>Leptolyngbyaceae</taxon>
        <taxon>Stenomitos</taxon>
    </lineage>
</organism>
<accession>A0ABV0KU56</accession>
<proteinExistence type="predicted"/>
<name>A0ABV0KU56_9CYAN</name>
<dbReference type="Proteomes" id="UP001476950">
    <property type="component" value="Unassembled WGS sequence"/>
</dbReference>
<dbReference type="InterPro" id="IPR022601">
    <property type="entry name" value="DUF3160"/>
</dbReference>
<dbReference type="SMART" id="SM01325">
    <property type="entry name" value="DUF3160"/>
    <property type="match status" value="1"/>
</dbReference>
<sequence>MAPSHPPADDQFAEPQTAAKPTPLPLSADGLSVKVQAAFRAALQQVGQLSPQAFAQRYSSHAHYLPQLSWDPTTAQFWQDFNCDPSERQQQPSSQQQRPFDFRLTERELAAFKQQGFVVSERLGGQSFSELFYRLYSNDLPVFVSADAILHAWHRSYDAVLEELEANYLFHSLTELLQGIAEQLPAVWQQYGNGPLQESLQDVDYFLAVARSLLLQDELKPQPNPALIQTVLGQALRVTETLTAIGGEQLQEVELFGQKRLVDYSQFKPRGHYENSDQLKRYFRGMMWCGTIDFRLVGTATTAFPRELGAAVVLYHLLQQSGRFEQWQHFDELLQTFVGQSDSLTFAHLGQMLKDANMHTLDAIEHQEALVQLQARLTHASPGGQAIAGHPYDVAPTGQPSQLPTAFTLMGQKFVLDSWVLAQVVFDRIQWDGEKVQRRIPTCLDVAFAALANDQVMPNLVAAMTNSQDE</sequence>
<keyword evidence="3" id="KW-1185">Reference proteome</keyword>
<protein>
    <submittedName>
        <fullName evidence="2">DUF3160 domain-containing protein</fullName>
    </submittedName>
</protein>
<dbReference type="EMBL" id="JAMPLM010000092">
    <property type="protein sequence ID" value="MEP1062794.1"/>
    <property type="molecule type" value="Genomic_DNA"/>
</dbReference>